<comment type="subcellular location">
    <subcellularLocation>
        <location evidence="1">Cell membrane</location>
        <topology evidence="1">Multi-pass membrane protein</topology>
    </subcellularLocation>
</comment>
<dbReference type="Proteomes" id="UP000184529">
    <property type="component" value="Unassembled WGS sequence"/>
</dbReference>
<organism evidence="9 10">
    <name type="scientific">Desulfofundulus thermosubterraneus DSM 16057</name>
    <dbReference type="NCBI Taxonomy" id="1121432"/>
    <lineage>
        <taxon>Bacteria</taxon>
        <taxon>Bacillati</taxon>
        <taxon>Bacillota</taxon>
        <taxon>Clostridia</taxon>
        <taxon>Eubacteriales</taxon>
        <taxon>Peptococcaceae</taxon>
        <taxon>Desulfofundulus</taxon>
    </lineage>
</organism>
<dbReference type="PANTHER" id="PTHR34979">
    <property type="entry name" value="INNER MEMBRANE PROTEIN YGAZ"/>
    <property type="match status" value="1"/>
</dbReference>
<dbReference type="InterPro" id="IPR011606">
    <property type="entry name" value="Brnchd-chn_aa_trnsp_permease"/>
</dbReference>
<feature type="transmembrane region" description="Helical" evidence="8">
    <location>
        <begin position="127"/>
        <end position="154"/>
    </location>
</feature>
<comment type="similarity">
    <text evidence="2">Belongs to the AzlC family.</text>
</comment>
<protein>
    <submittedName>
        <fullName evidence="9">4-azaleucine resistance probable transporter AzlC</fullName>
    </submittedName>
</protein>
<evidence type="ECO:0000256" key="7">
    <source>
        <dbReference type="ARBA" id="ARBA00023136"/>
    </source>
</evidence>
<gene>
    <name evidence="9" type="ORF">SAMN02745219_00347</name>
</gene>
<evidence type="ECO:0000313" key="9">
    <source>
        <dbReference type="EMBL" id="SHI45079.1"/>
    </source>
</evidence>
<keyword evidence="10" id="KW-1185">Reference proteome</keyword>
<dbReference type="Pfam" id="PF03591">
    <property type="entry name" value="AzlC"/>
    <property type="match status" value="1"/>
</dbReference>
<feature type="transmembrane region" description="Helical" evidence="8">
    <location>
        <begin position="12"/>
        <end position="31"/>
    </location>
</feature>
<dbReference type="AlphaFoldDB" id="A0A1M6B8L2"/>
<dbReference type="OrthoDB" id="3177005at2"/>
<dbReference type="RefSeq" id="WP_072867041.1">
    <property type="nucleotide sequence ID" value="NZ_FQZM01000004.1"/>
</dbReference>
<proteinExistence type="inferred from homology"/>
<feature type="transmembrane region" description="Helical" evidence="8">
    <location>
        <begin position="51"/>
        <end position="77"/>
    </location>
</feature>
<evidence type="ECO:0000313" key="10">
    <source>
        <dbReference type="Proteomes" id="UP000184529"/>
    </source>
</evidence>
<evidence type="ECO:0000256" key="4">
    <source>
        <dbReference type="ARBA" id="ARBA00022475"/>
    </source>
</evidence>
<dbReference type="GO" id="GO:1903785">
    <property type="term" value="P:L-valine transmembrane transport"/>
    <property type="evidence" value="ECO:0007669"/>
    <property type="project" value="TreeGrafter"/>
</dbReference>
<keyword evidence="3" id="KW-0813">Transport</keyword>
<evidence type="ECO:0000256" key="5">
    <source>
        <dbReference type="ARBA" id="ARBA00022692"/>
    </source>
</evidence>
<evidence type="ECO:0000256" key="1">
    <source>
        <dbReference type="ARBA" id="ARBA00004651"/>
    </source>
</evidence>
<keyword evidence="5 8" id="KW-0812">Transmembrane</keyword>
<dbReference type="EMBL" id="FQZM01000004">
    <property type="protein sequence ID" value="SHI45079.1"/>
    <property type="molecule type" value="Genomic_DNA"/>
</dbReference>
<dbReference type="STRING" id="1121432.SAMN02745219_00347"/>
<dbReference type="PANTHER" id="PTHR34979:SF1">
    <property type="entry name" value="INNER MEMBRANE PROTEIN YGAZ"/>
    <property type="match status" value="1"/>
</dbReference>
<accession>A0A1M6B8L2</accession>
<dbReference type="GO" id="GO:0005886">
    <property type="term" value="C:plasma membrane"/>
    <property type="evidence" value="ECO:0007669"/>
    <property type="project" value="UniProtKB-SubCell"/>
</dbReference>
<keyword evidence="6 8" id="KW-1133">Transmembrane helix</keyword>
<sequence>MNKRHFLRGVKDALPIVLGYLPLAMTFGVLARSSNLSLGQVLSMSLMIYSGSAQFIAVGMLGAGAAPAGIMATVMLVNSRLILLSASLAPHLSRMTAPALSFLAHGITDETYAVALGRVGEKPPNRWYLTGLFVTAHLAWVGGSAAGGILGTLLGATARWGLNFALTAMFISLLIIQLKNNITIMVACLAGLVSVVVATMISGGWNIIVATILAATVGVLMEKWNKPSGRSSSVSPR</sequence>
<name>A0A1M6B8L2_9FIRM</name>
<reference evidence="10" key="1">
    <citation type="submission" date="2016-11" db="EMBL/GenBank/DDBJ databases">
        <authorList>
            <person name="Varghese N."/>
            <person name="Submissions S."/>
        </authorList>
    </citation>
    <scope>NUCLEOTIDE SEQUENCE [LARGE SCALE GENOMIC DNA]</scope>
    <source>
        <strain evidence="10">DSM 16057</strain>
    </source>
</reference>
<evidence type="ECO:0000256" key="6">
    <source>
        <dbReference type="ARBA" id="ARBA00022989"/>
    </source>
</evidence>
<evidence type="ECO:0000256" key="8">
    <source>
        <dbReference type="SAM" id="Phobius"/>
    </source>
</evidence>
<evidence type="ECO:0000256" key="2">
    <source>
        <dbReference type="ARBA" id="ARBA00010735"/>
    </source>
</evidence>
<evidence type="ECO:0000256" key="3">
    <source>
        <dbReference type="ARBA" id="ARBA00022448"/>
    </source>
</evidence>
<keyword evidence="4" id="KW-1003">Cell membrane</keyword>
<feature type="transmembrane region" description="Helical" evidence="8">
    <location>
        <begin position="160"/>
        <end position="176"/>
    </location>
</feature>
<keyword evidence="7 8" id="KW-0472">Membrane</keyword>